<keyword evidence="3 6" id="KW-0663">Pyridoxal phosphate</keyword>
<dbReference type="Pfam" id="PF02347">
    <property type="entry name" value="GDC-P"/>
    <property type="match status" value="1"/>
</dbReference>
<dbReference type="Gene3D" id="3.90.1150.10">
    <property type="entry name" value="Aspartate Aminotransferase, domain 1"/>
    <property type="match status" value="1"/>
</dbReference>
<dbReference type="InterPro" id="IPR023012">
    <property type="entry name" value="GcvPB"/>
</dbReference>
<feature type="domain" description="Glycine dehydrogenase C-terminal" evidence="8">
    <location>
        <begin position="350"/>
        <end position="447"/>
    </location>
</feature>
<proteinExistence type="inferred from homology"/>
<reference evidence="9" key="1">
    <citation type="journal article" date="2013" name="Extremophiles">
        <title>Proteinivorax tanatarense gen. nov., sp. nov., an anaerobic, haloalkaliphilic, proteolytic bacterium isolated from a decaying algal bloom, and proposal of Proteinivoraceae fam. nov.</title>
        <authorList>
            <person name="Kevbrin V."/>
            <person name="Boltyanskaya Y."/>
            <person name="Zhilina T."/>
            <person name="Kolganova T."/>
            <person name="Lavrentjeva E."/>
            <person name="Kuznetsov B."/>
        </authorList>
    </citation>
    <scope>NUCLEOTIDE SEQUENCE</scope>
    <source>
        <strain evidence="9">Z-910T</strain>
    </source>
</reference>
<dbReference type="InterPro" id="IPR049315">
    <property type="entry name" value="GDC-P_N"/>
</dbReference>
<feature type="modified residue" description="N6-(pyridoxal phosphate)lysine" evidence="6">
    <location>
        <position position="270"/>
    </location>
</feature>
<protein>
    <recommendedName>
        <fullName evidence="6">Probable glycine dehydrogenase (decarboxylating) subunit 2</fullName>
        <ecNumber evidence="6">1.4.4.2</ecNumber>
    </recommendedName>
    <alternativeName>
        <fullName evidence="6">Glycine cleavage system P-protein subunit 2</fullName>
    </alternativeName>
    <alternativeName>
        <fullName evidence="6">Glycine decarboxylase subunit 2</fullName>
    </alternativeName>
    <alternativeName>
        <fullName evidence="6">Glycine dehydrogenase (aminomethyl-transferring) subunit 2</fullName>
    </alternativeName>
</protein>
<dbReference type="NCBIfam" id="NF003346">
    <property type="entry name" value="PRK04366.1"/>
    <property type="match status" value="1"/>
</dbReference>
<evidence type="ECO:0000256" key="3">
    <source>
        <dbReference type="ARBA" id="ARBA00022898"/>
    </source>
</evidence>
<evidence type="ECO:0000313" key="9">
    <source>
        <dbReference type="EMBL" id="XBX75812.1"/>
    </source>
</evidence>
<evidence type="ECO:0000259" key="7">
    <source>
        <dbReference type="Pfam" id="PF02347"/>
    </source>
</evidence>
<dbReference type="AlphaFoldDB" id="A0AAU7VPL7"/>
<dbReference type="GO" id="GO:0030170">
    <property type="term" value="F:pyridoxal phosphate binding"/>
    <property type="evidence" value="ECO:0007669"/>
    <property type="project" value="TreeGrafter"/>
</dbReference>
<dbReference type="InterPro" id="IPR015422">
    <property type="entry name" value="PyrdxlP-dep_Trfase_small"/>
</dbReference>
<evidence type="ECO:0000256" key="4">
    <source>
        <dbReference type="ARBA" id="ARBA00023002"/>
    </source>
</evidence>
<dbReference type="Gene3D" id="6.20.440.10">
    <property type="match status" value="1"/>
</dbReference>
<keyword evidence="4 6" id="KW-0560">Oxidoreductase</keyword>
<dbReference type="RefSeq" id="WP_350344549.1">
    <property type="nucleotide sequence ID" value="NZ_CP158367.1"/>
</dbReference>
<comment type="similarity">
    <text evidence="6">Belongs to the GcvP family. C-terminal subunit subfamily.</text>
</comment>
<name>A0AAU7VPL7_9FIRM</name>
<dbReference type="Gene3D" id="3.40.640.10">
    <property type="entry name" value="Type I PLP-dependent aspartate aminotransferase-like (Major domain)"/>
    <property type="match status" value="1"/>
</dbReference>
<reference evidence="9" key="2">
    <citation type="submission" date="2024-06" db="EMBL/GenBank/DDBJ databases">
        <authorList>
            <person name="Petrova K.O."/>
            <person name="Toshchakov S.V."/>
            <person name="Boltjanskaja Y.V."/>
            <person name="Kevbrin V."/>
        </authorList>
    </citation>
    <scope>NUCLEOTIDE SEQUENCE</scope>
    <source>
        <strain evidence="9">Z-910T</strain>
    </source>
</reference>
<dbReference type="PANTHER" id="PTHR11773:SF1">
    <property type="entry name" value="GLYCINE DEHYDROGENASE (DECARBOXYLATING), MITOCHONDRIAL"/>
    <property type="match status" value="1"/>
</dbReference>
<evidence type="ECO:0000256" key="2">
    <source>
        <dbReference type="ARBA" id="ARBA00003788"/>
    </source>
</evidence>
<dbReference type="HAMAP" id="MF_00713">
    <property type="entry name" value="GcvPB"/>
    <property type="match status" value="1"/>
</dbReference>
<dbReference type="FunFam" id="3.40.640.10:FF:000034">
    <property type="entry name" value="Probable glycine dehydrogenase (decarboxylating) subunit 2"/>
    <property type="match status" value="1"/>
</dbReference>
<dbReference type="GO" id="GO:0005960">
    <property type="term" value="C:glycine cleavage complex"/>
    <property type="evidence" value="ECO:0007669"/>
    <property type="project" value="TreeGrafter"/>
</dbReference>
<evidence type="ECO:0000256" key="5">
    <source>
        <dbReference type="ARBA" id="ARBA00049026"/>
    </source>
</evidence>
<dbReference type="SUPFAM" id="SSF53383">
    <property type="entry name" value="PLP-dependent transferases"/>
    <property type="match status" value="1"/>
</dbReference>
<dbReference type="CDD" id="cd00613">
    <property type="entry name" value="GDC-P"/>
    <property type="match status" value="1"/>
</dbReference>
<dbReference type="Pfam" id="PF21478">
    <property type="entry name" value="GcvP2_C"/>
    <property type="match status" value="1"/>
</dbReference>
<dbReference type="GO" id="GO:0004375">
    <property type="term" value="F:glycine dehydrogenase (decarboxylating) activity"/>
    <property type="evidence" value="ECO:0007669"/>
    <property type="project" value="UniProtKB-EC"/>
</dbReference>
<dbReference type="PANTHER" id="PTHR11773">
    <property type="entry name" value="GLYCINE DEHYDROGENASE, DECARBOXYLATING"/>
    <property type="match status" value="1"/>
</dbReference>
<sequence>MNSAKTIFEKSKPGHIAYSLPKIDVEAKSADEILPKHLLADSDVNLPELSEGEVVRHFTELSTKSHGVDSGFYPLGSCTMKYNVKVNEDIAQISNFANLHPHMPEGASQGALELQYNLQQQLAEITGMDAITLQPVAGAHGELTGIMLIDAYHKNKGNNKKTILVPDSAHGTNPATASMVGYDVVQVSSNERGLVDINSLKEALNDDVAALMLTNPNTLGLFEEDILEIAELVHEVGGLLYYDGANTNAIMGISRPGDMGFDVVHLNLHKTFGTPHGGGGPGSGPVGVKEELVEFMPTPTVIKENGQFKLDYNRPKTIGKVHSFYGNFGVNLRAYSYILALGGEGLKQVSEDAVLNANYLMERLKKHFTLPFDRVCMHEFVLSGKDLKDYGVKTLDIAKGLLDYGYHPPTVYFPLIVEEALMVEPTETESKQTLDNFADAMGELVEISKNNNEQVLTAPHTTVVGRLDEASAARKPVVVHEE</sequence>
<dbReference type="InterPro" id="IPR020581">
    <property type="entry name" value="GDC_P"/>
</dbReference>
<accession>A0AAU7VPL7</accession>
<evidence type="ECO:0000259" key="8">
    <source>
        <dbReference type="Pfam" id="PF21478"/>
    </source>
</evidence>
<dbReference type="FunFam" id="3.90.1150.10:FF:000014">
    <property type="entry name" value="Probable glycine dehydrogenase (decarboxylating) subunit 2"/>
    <property type="match status" value="1"/>
</dbReference>
<dbReference type="InterPro" id="IPR015421">
    <property type="entry name" value="PyrdxlP-dep_Trfase_major"/>
</dbReference>
<gene>
    <name evidence="6 9" type="primary">gcvPB</name>
    <name evidence="9" type="ORF">PRVXT_000968</name>
</gene>
<comment type="subunit">
    <text evidence="6">The glycine cleavage system is composed of four proteins: P, T, L and H. In this organism, the P 'protein' is a heterodimer of two subunits.</text>
</comment>
<dbReference type="GO" id="GO:0019464">
    <property type="term" value="P:glycine decarboxylation via glycine cleavage system"/>
    <property type="evidence" value="ECO:0007669"/>
    <property type="project" value="UniProtKB-UniRule"/>
</dbReference>
<organism evidence="9">
    <name type="scientific">Proteinivorax tanatarense</name>
    <dbReference type="NCBI Taxonomy" id="1260629"/>
    <lineage>
        <taxon>Bacteria</taxon>
        <taxon>Bacillati</taxon>
        <taxon>Bacillota</taxon>
        <taxon>Clostridia</taxon>
        <taxon>Eubacteriales</taxon>
        <taxon>Proteinivoracaceae</taxon>
        <taxon>Proteinivorax</taxon>
    </lineage>
</organism>
<comment type="cofactor">
    <cofactor evidence="1 6">
        <name>pyridoxal 5'-phosphate</name>
        <dbReference type="ChEBI" id="CHEBI:597326"/>
    </cofactor>
</comment>
<comment type="function">
    <text evidence="2 6">The glycine cleavage system catalyzes the degradation of glycine. The P protein binds the alpha-amino group of glycine through its pyridoxal phosphate cofactor; CO(2) is released and the remaining methylamine moiety is then transferred to the lipoamide cofactor of the H protein.</text>
</comment>
<dbReference type="EMBL" id="CP158367">
    <property type="protein sequence ID" value="XBX75812.1"/>
    <property type="molecule type" value="Genomic_DNA"/>
</dbReference>
<dbReference type="InterPro" id="IPR015424">
    <property type="entry name" value="PyrdxlP-dep_Trfase"/>
</dbReference>
<dbReference type="GO" id="GO:0016594">
    <property type="term" value="F:glycine binding"/>
    <property type="evidence" value="ECO:0007669"/>
    <property type="project" value="TreeGrafter"/>
</dbReference>
<dbReference type="EC" id="1.4.4.2" evidence="6"/>
<dbReference type="InterPro" id="IPR049316">
    <property type="entry name" value="GDC-P_C"/>
</dbReference>
<dbReference type="GO" id="GO:0005829">
    <property type="term" value="C:cytosol"/>
    <property type="evidence" value="ECO:0007669"/>
    <property type="project" value="TreeGrafter"/>
</dbReference>
<evidence type="ECO:0000256" key="6">
    <source>
        <dbReference type="HAMAP-Rule" id="MF_00713"/>
    </source>
</evidence>
<comment type="catalytic activity">
    <reaction evidence="5 6">
        <text>N(6)-[(R)-lipoyl]-L-lysyl-[glycine-cleavage complex H protein] + glycine + H(+) = N(6)-[(R)-S(8)-aminomethyldihydrolipoyl]-L-lysyl-[glycine-cleavage complex H protein] + CO2</text>
        <dbReference type="Rhea" id="RHEA:24304"/>
        <dbReference type="Rhea" id="RHEA-COMP:10494"/>
        <dbReference type="Rhea" id="RHEA-COMP:10495"/>
        <dbReference type="ChEBI" id="CHEBI:15378"/>
        <dbReference type="ChEBI" id="CHEBI:16526"/>
        <dbReference type="ChEBI" id="CHEBI:57305"/>
        <dbReference type="ChEBI" id="CHEBI:83099"/>
        <dbReference type="ChEBI" id="CHEBI:83143"/>
        <dbReference type="EC" id="1.4.4.2"/>
    </reaction>
</comment>
<evidence type="ECO:0000256" key="1">
    <source>
        <dbReference type="ARBA" id="ARBA00001933"/>
    </source>
</evidence>
<feature type="domain" description="Glycine cleavage system P-protein N-terminal" evidence="7">
    <location>
        <begin position="31"/>
        <end position="298"/>
    </location>
</feature>